<dbReference type="Pfam" id="PF01807">
    <property type="entry name" value="Zn_ribbon_DnaG"/>
    <property type="match status" value="1"/>
</dbReference>
<reference evidence="13 14" key="1">
    <citation type="submission" date="2020-05" db="EMBL/GenBank/DDBJ databases">
        <title>Genome Sequencing of Type Strains.</title>
        <authorList>
            <person name="Lemaire J.F."/>
            <person name="Inderbitzin P."/>
            <person name="Gregorio O.A."/>
            <person name="Collins S.B."/>
            <person name="Wespe N."/>
            <person name="Knight-Connoni V."/>
        </authorList>
    </citation>
    <scope>NUCLEOTIDE SEQUENCE [LARGE SCALE GENOMIC DNA]</scope>
    <source>
        <strain evidence="13 14">DSM 19942</strain>
    </source>
</reference>
<evidence type="ECO:0000256" key="5">
    <source>
        <dbReference type="ARBA" id="ARBA00022705"/>
    </source>
</evidence>
<dbReference type="InterPro" id="IPR036977">
    <property type="entry name" value="DNA_primase_Znf_CHC2"/>
</dbReference>
<evidence type="ECO:0000256" key="7">
    <source>
        <dbReference type="ARBA" id="ARBA00022771"/>
    </source>
</evidence>
<dbReference type="InterPro" id="IPR037068">
    <property type="entry name" value="DNA_primase_core_N_sf"/>
</dbReference>
<evidence type="ECO:0000256" key="1">
    <source>
        <dbReference type="ARBA" id="ARBA00022478"/>
    </source>
</evidence>
<keyword evidence="9" id="KW-0460">Magnesium</keyword>
<dbReference type="SUPFAM" id="SSF56731">
    <property type="entry name" value="DNA primase core"/>
    <property type="match status" value="1"/>
</dbReference>
<dbReference type="InterPro" id="IPR034151">
    <property type="entry name" value="TOPRIM_DnaG_bac"/>
</dbReference>
<dbReference type="RefSeq" id="WP_175381862.1">
    <property type="nucleotide sequence ID" value="NZ_CBCRYD010000030.1"/>
</dbReference>
<dbReference type="InterPro" id="IPR006171">
    <property type="entry name" value="TOPRIM_dom"/>
</dbReference>
<keyword evidence="5" id="KW-0235">DNA replication</keyword>
<dbReference type="SMART" id="SM00493">
    <property type="entry name" value="TOPRIM"/>
    <property type="match status" value="1"/>
</dbReference>
<keyword evidence="6" id="KW-0479">Metal-binding</keyword>
<dbReference type="InterPro" id="IPR050219">
    <property type="entry name" value="DnaG_primase"/>
</dbReference>
<dbReference type="Pfam" id="PF13155">
    <property type="entry name" value="Toprim_2"/>
    <property type="match status" value="1"/>
</dbReference>
<keyword evidence="8" id="KW-0862">Zinc</keyword>
<evidence type="ECO:0000256" key="9">
    <source>
        <dbReference type="ARBA" id="ARBA00022842"/>
    </source>
</evidence>
<keyword evidence="2" id="KW-0639">Primosome</keyword>
<dbReference type="SMART" id="SM00400">
    <property type="entry name" value="ZnF_CHCC"/>
    <property type="match status" value="1"/>
</dbReference>
<keyword evidence="10" id="KW-0238">DNA-binding</keyword>
<dbReference type="Pfam" id="PF08275">
    <property type="entry name" value="DNAG_N"/>
    <property type="match status" value="1"/>
</dbReference>
<evidence type="ECO:0000259" key="12">
    <source>
        <dbReference type="PROSITE" id="PS50880"/>
    </source>
</evidence>
<dbReference type="CDD" id="cd03364">
    <property type="entry name" value="TOPRIM_DnaG_primases"/>
    <property type="match status" value="1"/>
</dbReference>
<dbReference type="InterPro" id="IPR006295">
    <property type="entry name" value="DNA_primase_DnaG"/>
</dbReference>
<evidence type="ECO:0000256" key="8">
    <source>
        <dbReference type="ARBA" id="ARBA00022833"/>
    </source>
</evidence>
<dbReference type="PROSITE" id="PS50880">
    <property type="entry name" value="TOPRIM"/>
    <property type="match status" value="1"/>
</dbReference>
<dbReference type="InterPro" id="IPR002694">
    <property type="entry name" value="Znf_CHC2"/>
</dbReference>
<dbReference type="EMBL" id="JABMCC010000107">
    <property type="protein sequence ID" value="NUU54928.1"/>
    <property type="molecule type" value="Genomic_DNA"/>
</dbReference>
<dbReference type="NCBIfam" id="TIGR01391">
    <property type="entry name" value="dnaG"/>
    <property type="match status" value="1"/>
</dbReference>
<dbReference type="Gene3D" id="3.90.580.10">
    <property type="entry name" value="Zinc finger, CHC2-type domain"/>
    <property type="match status" value="1"/>
</dbReference>
<evidence type="ECO:0000256" key="4">
    <source>
        <dbReference type="ARBA" id="ARBA00022695"/>
    </source>
</evidence>
<protein>
    <submittedName>
        <fullName evidence="13">DNA primase</fullName>
    </submittedName>
</protein>
<dbReference type="Gene3D" id="3.40.1360.10">
    <property type="match status" value="1"/>
</dbReference>
<evidence type="ECO:0000256" key="2">
    <source>
        <dbReference type="ARBA" id="ARBA00022515"/>
    </source>
</evidence>
<proteinExistence type="predicted"/>
<comment type="caution">
    <text evidence="13">The sequence shown here is derived from an EMBL/GenBank/DDBJ whole genome shotgun (WGS) entry which is preliminary data.</text>
</comment>
<dbReference type="PANTHER" id="PTHR30313:SF2">
    <property type="entry name" value="DNA PRIMASE"/>
    <property type="match status" value="1"/>
</dbReference>
<keyword evidence="7" id="KW-0863">Zinc-finger</keyword>
<dbReference type="PANTHER" id="PTHR30313">
    <property type="entry name" value="DNA PRIMASE"/>
    <property type="match status" value="1"/>
</dbReference>
<keyword evidence="14" id="KW-1185">Reference proteome</keyword>
<organism evidence="13 14">
    <name type="scientific">Paenibacillus taichungensis</name>
    <dbReference type="NCBI Taxonomy" id="484184"/>
    <lineage>
        <taxon>Bacteria</taxon>
        <taxon>Bacillati</taxon>
        <taxon>Bacillota</taxon>
        <taxon>Bacilli</taxon>
        <taxon>Bacillales</taxon>
        <taxon>Paenibacillaceae</taxon>
        <taxon>Paenibacillus</taxon>
    </lineage>
</organism>
<evidence type="ECO:0000256" key="6">
    <source>
        <dbReference type="ARBA" id="ARBA00022723"/>
    </source>
</evidence>
<dbReference type="GeneID" id="97131568"/>
<evidence type="ECO:0000313" key="13">
    <source>
        <dbReference type="EMBL" id="NUU54928.1"/>
    </source>
</evidence>
<keyword evidence="1" id="KW-0240">DNA-directed RNA polymerase</keyword>
<gene>
    <name evidence="13" type="primary">dnaG</name>
    <name evidence="13" type="ORF">HP548_12660</name>
</gene>
<evidence type="ECO:0000256" key="3">
    <source>
        <dbReference type="ARBA" id="ARBA00022679"/>
    </source>
</evidence>
<dbReference type="SUPFAM" id="SSF57783">
    <property type="entry name" value="Zinc beta-ribbon"/>
    <property type="match status" value="1"/>
</dbReference>
<name>A0ABX2MLJ9_9BACL</name>
<evidence type="ECO:0000313" key="14">
    <source>
        <dbReference type="Proteomes" id="UP000577724"/>
    </source>
</evidence>
<feature type="domain" description="Toprim" evidence="12">
    <location>
        <begin position="271"/>
        <end position="352"/>
    </location>
</feature>
<evidence type="ECO:0000256" key="10">
    <source>
        <dbReference type="ARBA" id="ARBA00023125"/>
    </source>
</evidence>
<evidence type="ECO:0000256" key="11">
    <source>
        <dbReference type="ARBA" id="ARBA00023163"/>
    </source>
</evidence>
<dbReference type="Gene3D" id="3.90.980.10">
    <property type="entry name" value="DNA primase, catalytic core, N-terminal domain"/>
    <property type="match status" value="1"/>
</dbReference>
<sequence>MNNLSGTTEMCRDFATKAKVKIDIVTVVQDYLILRQSGHIYSSLCPFHVPTSATFQVDQRNQSFQCVECGAAGDYYDFLLNIQQLNNPDYSCVDAIKEIQTVYIGHNYSHLLRKTSDRYHEVEEIYSAHQFLADLYHNFLFSEDGRHARKYLANRSISLEAIKEFNIGFAPDIPGFASQQLEAAGYNMELMVEGGLVGRNDQTGNYYDYFRSRVMFPIHNINQRVVAFGGRALSDRAKPKYLNSKETPIFIKGEHLYNLSRAAGQINKDNQKFYIFEGYLDVIAAWQGGCLTGVAPLGTSLTGSQSRLLTEYSNQTSICYDGDEAGQKATLKAIRTLQSYGFGVSVTVMPDGLDPDEFIKKFGAEVFQTHLQEYEMSLTEYYCFQNRIYFRPDEPSTFKMMLDKIMKAVTLTPNLPSETDESFLEDQFNISLKQCTRNYYIPIK</sequence>
<keyword evidence="4" id="KW-0548">Nucleotidyltransferase</keyword>
<dbReference type="Proteomes" id="UP000577724">
    <property type="component" value="Unassembled WGS sequence"/>
</dbReference>
<keyword evidence="11" id="KW-0804">Transcription</keyword>
<accession>A0ABX2MLJ9</accession>
<dbReference type="InterPro" id="IPR013264">
    <property type="entry name" value="DNAG_N"/>
</dbReference>
<keyword evidence="3" id="KW-0808">Transferase</keyword>